<dbReference type="AlphaFoldDB" id="A0AA38PCB8"/>
<dbReference type="EMBL" id="MU806085">
    <property type="protein sequence ID" value="KAJ3840289.1"/>
    <property type="molecule type" value="Genomic_DNA"/>
</dbReference>
<evidence type="ECO:0000313" key="3">
    <source>
        <dbReference type="Proteomes" id="UP001163846"/>
    </source>
</evidence>
<sequence>MTRIDVNSVDPVMEYKDWRSETSAKARRGDHDWELRKISEAGKSMRRKGGPGGSCEELQEQMGNEEQSLGSVVQAVADRRCGFVTIEKWEDGSERNEVAAKTSGNVETPTLRVQRLTGWIESKDKKNGGAGASLSSSGPLMC</sequence>
<protein>
    <submittedName>
        <fullName evidence="2">Uncharacterized protein</fullName>
    </submittedName>
</protein>
<feature type="compositionally biased region" description="Low complexity" evidence="1">
    <location>
        <begin position="132"/>
        <end position="142"/>
    </location>
</feature>
<gene>
    <name evidence="2" type="ORF">F5878DRAFT_640493</name>
</gene>
<organism evidence="2 3">
    <name type="scientific">Lentinula raphanica</name>
    <dbReference type="NCBI Taxonomy" id="153919"/>
    <lineage>
        <taxon>Eukaryota</taxon>
        <taxon>Fungi</taxon>
        <taxon>Dikarya</taxon>
        <taxon>Basidiomycota</taxon>
        <taxon>Agaricomycotina</taxon>
        <taxon>Agaricomycetes</taxon>
        <taxon>Agaricomycetidae</taxon>
        <taxon>Agaricales</taxon>
        <taxon>Marasmiineae</taxon>
        <taxon>Omphalotaceae</taxon>
        <taxon>Lentinula</taxon>
    </lineage>
</organism>
<reference evidence="2" key="1">
    <citation type="submission" date="2022-08" db="EMBL/GenBank/DDBJ databases">
        <authorList>
            <consortium name="DOE Joint Genome Institute"/>
            <person name="Min B."/>
            <person name="Riley R."/>
            <person name="Sierra-Patev S."/>
            <person name="Naranjo-Ortiz M."/>
            <person name="Looney B."/>
            <person name="Konkel Z."/>
            <person name="Slot J.C."/>
            <person name="Sakamoto Y."/>
            <person name="Steenwyk J.L."/>
            <person name="Rokas A."/>
            <person name="Carro J."/>
            <person name="Camarero S."/>
            <person name="Ferreira P."/>
            <person name="Molpeceres G."/>
            <person name="Ruiz-Duenas F.J."/>
            <person name="Serrano A."/>
            <person name="Henrissat B."/>
            <person name="Drula E."/>
            <person name="Hughes K.W."/>
            <person name="Mata J.L."/>
            <person name="Ishikawa N.K."/>
            <person name="Vargas-Isla R."/>
            <person name="Ushijima S."/>
            <person name="Smith C.A."/>
            <person name="Ahrendt S."/>
            <person name="Andreopoulos W."/>
            <person name="He G."/>
            <person name="Labutti K."/>
            <person name="Lipzen A."/>
            <person name="Ng V."/>
            <person name="Sandor L."/>
            <person name="Barry K."/>
            <person name="Martinez A.T."/>
            <person name="Xiao Y."/>
            <person name="Gibbons J.G."/>
            <person name="Terashima K."/>
            <person name="Hibbett D.S."/>
            <person name="Grigoriev I.V."/>
        </authorList>
    </citation>
    <scope>NUCLEOTIDE SEQUENCE</scope>
    <source>
        <strain evidence="2">TFB9207</strain>
    </source>
</reference>
<evidence type="ECO:0000256" key="1">
    <source>
        <dbReference type="SAM" id="MobiDB-lite"/>
    </source>
</evidence>
<keyword evidence="3" id="KW-1185">Reference proteome</keyword>
<accession>A0AA38PCB8</accession>
<name>A0AA38PCB8_9AGAR</name>
<comment type="caution">
    <text evidence="2">The sequence shown here is derived from an EMBL/GenBank/DDBJ whole genome shotgun (WGS) entry which is preliminary data.</text>
</comment>
<evidence type="ECO:0000313" key="2">
    <source>
        <dbReference type="EMBL" id="KAJ3840289.1"/>
    </source>
</evidence>
<dbReference type="Proteomes" id="UP001163846">
    <property type="component" value="Unassembled WGS sequence"/>
</dbReference>
<proteinExistence type="predicted"/>
<feature type="region of interest" description="Disordered" evidence="1">
    <location>
        <begin position="121"/>
        <end position="142"/>
    </location>
</feature>